<dbReference type="GO" id="GO:0009265">
    <property type="term" value="P:2'-deoxyribonucleotide biosynthetic process"/>
    <property type="evidence" value="ECO:0007669"/>
    <property type="project" value="TreeGrafter"/>
</dbReference>
<dbReference type="Gene3D" id="3.20.70.20">
    <property type="match status" value="1"/>
</dbReference>
<evidence type="ECO:0000256" key="3">
    <source>
        <dbReference type="PROSITE-ProRule" id="PRU00492"/>
    </source>
</evidence>
<organism evidence="5 6">
    <name type="scientific">Vibrio ishigakensis</name>
    <dbReference type="NCBI Taxonomy" id="1481914"/>
    <lineage>
        <taxon>Bacteria</taxon>
        <taxon>Pseudomonadati</taxon>
        <taxon>Pseudomonadota</taxon>
        <taxon>Gammaproteobacteria</taxon>
        <taxon>Vibrionales</taxon>
        <taxon>Vibrionaceae</taxon>
        <taxon>Vibrio</taxon>
    </lineage>
</organism>
<dbReference type="GO" id="GO:0005524">
    <property type="term" value="F:ATP binding"/>
    <property type="evidence" value="ECO:0007669"/>
    <property type="project" value="UniProtKB-UniRule"/>
</dbReference>
<dbReference type="GO" id="GO:0006260">
    <property type="term" value="P:DNA replication"/>
    <property type="evidence" value="ECO:0007669"/>
    <property type="project" value="InterPro"/>
</dbReference>
<reference evidence="5 6" key="1">
    <citation type="submission" date="2015-01" db="EMBL/GenBank/DDBJ databases">
        <title>Vibrio sp. C94 JCM 19241 whole genome shotgun sequence.</title>
        <authorList>
            <person name="Sawabe T."/>
            <person name="Meirelles P."/>
            <person name="Feng G."/>
            <person name="Sayaka M."/>
            <person name="Hattori M."/>
            <person name="Ohkuma M."/>
        </authorList>
    </citation>
    <scope>NUCLEOTIDE SEQUENCE [LARGE SCALE GENOMIC DNA]</scope>
    <source>
        <strain evidence="6">JCM 19241</strain>
    </source>
</reference>
<protein>
    <submittedName>
        <fullName evidence="5">Ribonucleotide reductase of class III (Anaerobic)</fullName>
        <ecNumber evidence="5">1.17.4.2</ecNumber>
    </submittedName>
</protein>
<name>A0A0B8Q6X2_9VIBR</name>
<dbReference type="GO" id="GO:0008998">
    <property type="term" value="F:ribonucleoside-triphosphate reductase (thioredoxin) activity"/>
    <property type="evidence" value="ECO:0007669"/>
    <property type="project" value="UniProtKB-EC"/>
</dbReference>
<keyword evidence="5" id="KW-0560">Oxidoreductase</keyword>
<sequence length="277" mass="31050">MNPVVLKRDGSLAPFTRDRIVAAVESAATQIDLEASEYAQNVAASVESQLEGCKEVDIQQIQTLVENELMQGEFKGLARSYIEYRHDRDIAREKKSALNQEIQGLIEQSNADLLNENANKDGKVIPTQRDLLAGIVAKHYAKTHILPRDIVQAHEQGDIHYHDLDYAPFFPMFNCMLIDLKGMLTHGFKMGNAEIDTPKSISTATAVTAQIIAQVASHIYGGTTINRIDEVLEPYVMCSYEKHLEVAREWDIHDPEAFARARTEKSVMTHSNLLSMK</sequence>
<keyword evidence="1 3" id="KW-0547">Nucleotide-binding</keyword>
<dbReference type="AlphaFoldDB" id="A0A0B8Q6X2"/>
<proteinExistence type="predicted"/>
<gene>
    <name evidence="5" type="ORF">JCM19241_5537</name>
</gene>
<dbReference type="PANTHER" id="PTHR21075">
    <property type="entry name" value="ANAEROBIC RIBONUCLEOSIDE-TRIPHOSPHATE REDUCTASE"/>
    <property type="match status" value="1"/>
</dbReference>
<evidence type="ECO:0000313" key="5">
    <source>
        <dbReference type="EMBL" id="GAM74341.1"/>
    </source>
</evidence>
<dbReference type="EC" id="1.17.4.2" evidence="5"/>
<evidence type="ECO:0000313" key="6">
    <source>
        <dbReference type="Proteomes" id="UP000031666"/>
    </source>
</evidence>
<dbReference type="SUPFAM" id="SSF51998">
    <property type="entry name" value="PFL-like glycyl radical enzymes"/>
    <property type="match status" value="1"/>
</dbReference>
<dbReference type="InterPro" id="IPR005144">
    <property type="entry name" value="ATP-cone_dom"/>
</dbReference>
<dbReference type="PANTHER" id="PTHR21075:SF0">
    <property type="entry name" value="ANAEROBIC RIBONUCLEOSIDE-TRIPHOSPHATE REDUCTASE"/>
    <property type="match status" value="1"/>
</dbReference>
<dbReference type="Pfam" id="PF13597">
    <property type="entry name" value="NRDD"/>
    <property type="match status" value="1"/>
</dbReference>
<feature type="domain" description="ATP-cone" evidence="4">
    <location>
        <begin position="3"/>
        <end position="92"/>
    </location>
</feature>
<dbReference type="GO" id="GO:0031250">
    <property type="term" value="C:anaerobic ribonucleoside-triphosphate reductase complex"/>
    <property type="evidence" value="ECO:0007669"/>
    <property type="project" value="TreeGrafter"/>
</dbReference>
<evidence type="ECO:0000256" key="1">
    <source>
        <dbReference type="ARBA" id="ARBA00022741"/>
    </source>
</evidence>
<accession>A0A0B8Q6X2</accession>
<keyword evidence="2 3" id="KW-0067">ATP-binding</keyword>
<dbReference type="GO" id="GO:0004748">
    <property type="term" value="F:ribonucleoside-diphosphate reductase activity, thioredoxin disulfide as acceptor"/>
    <property type="evidence" value="ECO:0007669"/>
    <property type="project" value="TreeGrafter"/>
</dbReference>
<dbReference type="Pfam" id="PF03477">
    <property type="entry name" value="ATP-cone"/>
    <property type="match status" value="1"/>
</dbReference>
<dbReference type="Proteomes" id="UP000031666">
    <property type="component" value="Unassembled WGS sequence"/>
</dbReference>
<dbReference type="PROSITE" id="PS51161">
    <property type="entry name" value="ATP_CONE"/>
    <property type="match status" value="1"/>
</dbReference>
<dbReference type="InterPro" id="IPR012833">
    <property type="entry name" value="NrdD"/>
</dbReference>
<reference evidence="5 6" key="2">
    <citation type="submission" date="2015-01" db="EMBL/GenBank/DDBJ databases">
        <authorList>
            <consortium name="NBRP consortium"/>
            <person name="Sawabe T."/>
            <person name="Meirelles P."/>
            <person name="Feng G."/>
            <person name="Sayaka M."/>
            <person name="Hattori M."/>
            <person name="Ohkuma M."/>
        </authorList>
    </citation>
    <scope>NUCLEOTIDE SEQUENCE [LARGE SCALE GENOMIC DNA]</scope>
    <source>
        <strain evidence="6">JCM 19241</strain>
    </source>
</reference>
<evidence type="ECO:0000259" key="4">
    <source>
        <dbReference type="PROSITE" id="PS51161"/>
    </source>
</evidence>
<evidence type="ECO:0000256" key="2">
    <source>
        <dbReference type="ARBA" id="ARBA00022840"/>
    </source>
</evidence>
<dbReference type="STRING" id="1481914.JCM19241_5537"/>
<comment type="caution">
    <text evidence="5">The sequence shown here is derived from an EMBL/GenBank/DDBJ whole genome shotgun (WGS) entry which is preliminary data.</text>
</comment>
<dbReference type="EMBL" id="BBSC01000002">
    <property type="protein sequence ID" value="GAM74341.1"/>
    <property type="molecule type" value="Genomic_DNA"/>
</dbReference>